<evidence type="ECO:0000313" key="2">
    <source>
        <dbReference type="EMBL" id="CAG8684633.1"/>
    </source>
</evidence>
<proteinExistence type="predicted"/>
<dbReference type="OrthoDB" id="2437456at2759"/>
<accession>A0A9N9HL11</accession>
<dbReference type="Proteomes" id="UP000789405">
    <property type="component" value="Unassembled WGS sequence"/>
</dbReference>
<comment type="caution">
    <text evidence="2">The sequence shown here is derived from an EMBL/GenBank/DDBJ whole genome shotgun (WGS) entry which is preliminary data.</text>
</comment>
<keyword evidence="3" id="KW-1185">Reference proteome</keyword>
<feature type="compositionally biased region" description="Polar residues" evidence="1">
    <location>
        <begin position="16"/>
        <end position="25"/>
    </location>
</feature>
<dbReference type="EMBL" id="CAJVPY010007715">
    <property type="protein sequence ID" value="CAG8684633.1"/>
    <property type="molecule type" value="Genomic_DNA"/>
</dbReference>
<evidence type="ECO:0000313" key="3">
    <source>
        <dbReference type="Proteomes" id="UP000789405"/>
    </source>
</evidence>
<feature type="compositionally biased region" description="Acidic residues" evidence="1">
    <location>
        <begin position="1"/>
        <end position="11"/>
    </location>
</feature>
<organism evidence="2 3">
    <name type="scientific">Dentiscutata erythropus</name>
    <dbReference type="NCBI Taxonomy" id="1348616"/>
    <lineage>
        <taxon>Eukaryota</taxon>
        <taxon>Fungi</taxon>
        <taxon>Fungi incertae sedis</taxon>
        <taxon>Mucoromycota</taxon>
        <taxon>Glomeromycotina</taxon>
        <taxon>Glomeromycetes</taxon>
        <taxon>Diversisporales</taxon>
        <taxon>Gigasporaceae</taxon>
        <taxon>Dentiscutata</taxon>
    </lineage>
</organism>
<gene>
    <name evidence="2" type="ORF">DERYTH_LOCUS12023</name>
</gene>
<name>A0A9N9HL11_9GLOM</name>
<dbReference type="AlphaFoldDB" id="A0A9N9HL11"/>
<reference evidence="2" key="1">
    <citation type="submission" date="2021-06" db="EMBL/GenBank/DDBJ databases">
        <authorList>
            <person name="Kallberg Y."/>
            <person name="Tangrot J."/>
            <person name="Rosling A."/>
        </authorList>
    </citation>
    <scope>NUCLEOTIDE SEQUENCE</scope>
    <source>
        <strain evidence="2">MA453B</strain>
    </source>
</reference>
<sequence>MDSENVDSSEEGFDHNSVNASTSLISKEDIKSNRKNGDSIVVCDECLQEYSINTSMGVLAKHLNNKHNHGIILKSKRYLSSNQSPYSKDNIRCIEECENSIFDFFVGDQISFNTAKS</sequence>
<feature type="region of interest" description="Disordered" evidence="1">
    <location>
        <begin position="1"/>
        <end position="28"/>
    </location>
</feature>
<protein>
    <submittedName>
        <fullName evidence="2">24788_t:CDS:1</fullName>
    </submittedName>
</protein>
<evidence type="ECO:0000256" key="1">
    <source>
        <dbReference type="SAM" id="MobiDB-lite"/>
    </source>
</evidence>